<protein>
    <recommendedName>
        <fullName evidence="9">Cysteine--tRNA ligase</fullName>
        <ecNumber evidence="9">6.1.1.16</ecNumber>
    </recommendedName>
    <alternativeName>
        <fullName evidence="9">Cysteinyl-tRNA synthetase</fullName>
        <shortName evidence="9">CysRS</shortName>
    </alternativeName>
</protein>
<dbReference type="GO" id="GO:0004817">
    <property type="term" value="F:cysteine-tRNA ligase activity"/>
    <property type="evidence" value="ECO:0007669"/>
    <property type="project" value="UniProtKB-UniRule"/>
</dbReference>
<dbReference type="Gene3D" id="1.20.120.1910">
    <property type="entry name" value="Cysteine-tRNA ligase, C-terminal anti-codon recognition domain"/>
    <property type="match status" value="1"/>
</dbReference>
<dbReference type="PANTHER" id="PTHR10890">
    <property type="entry name" value="CYSTEINYL-TRNA SYNTHETASE"/>
    <property type="match status" value="1"/>
</dbReference>
<dbReference type="Pfam" id="PF01406">
    <property type="entry name" value="tRNA-synt_1e"/>
    <property type="match status" value="1"/>
</dbReference>
<dbReference type="PANTHER" id="PTHR10890:SF3">
    <property type="entry name" value="CYSTEINE--TRNA LIGASE, CYTOPLASMIC"/>
    <property type="match status" value="1"/>
</dbReference>
<dbReference type="InterPro" id="IPR024909">
    <property type="entry name" value="Cys-tRNA/MSH_ligase"/>
</dbReference>
<reference evidence="12" key="1">
    <citation type="submission" date="2017-09" db="EMBL/GenBank/DDBJ databases">
        <title>Depth-based differentiation of microbial function through sediment-hosted aquifers and enrichment of novel symbionts in the deep terrestrial subsurface.</title>
        <authorList>
            <person name="Probst A.J."/>
            <person name="Ladd B."/>
            <person name="Jarett J.K."/>
            <person name="Geller-Mcgrath D.E."/>
            <person name="Sieber C.M.K."/>
            <person name="Emerson J.B."/>
            <person name="Anantharaman K."/>
            <person name="Thomas B.C."/>
            <person name="Malmstrom R."/>
            <person name="Stieglmeier M."/>
            <person name="Klingl A."/>
            <person name="Woyke T."/>
            <person name="Ryan C.M."/>
            <person name="Banfield J.F."/>
        </authorList>
    </citation>
    <scope>NUCLEOTIDE SEQUENCE [LARGE SCALE GENOMIC DNA]</scope>
</reference>
<comment type="subcellular location">
    <subcellularLocation>
        <location evidence="9">Cytoplasm</location>
    </subcellularLocation>
</comment>
<feature type="domain" description="tRNA synthetases class I catalytic" evidence="10">
    <location>
        <begin position="15"/>
        <end position="328"/>
    </location>
</feature>
<dbReference type="EMBL" id="PFAS01000038">
    <property type="protein sequence ID" value="PIT93822.1"/>
    <property type="molecule type" value="Genomic_DNA"/>
</dbReference>
<dbReference type="HAMAP" id="MF_00041">
    <property type="entry name" value="Cys_tRNA_synth"/>
    <property type="match status" value="1"/>
</dbReference>
<comment type="subunit">
    <text evidence="1 9">Monomer.</text>
</comment>
<dbReference type="GO" id="GO:0006423">
    <property type="term" value="P:cysteinyl-tRNA aminoacylation"/>
    <property type="evidence" value="ECO:0007669"/>
    <property type="project" value="UniProtKB-UniRule"/>
</dbReference>
<evidence type="ECO:0000256" key="5">
    <source>
        <dbReference type="ARBA" id="ARBA00022833"/>
    </source>
</evidence>
<name>A0A2M6WM38_9BACT</name>
<organism evidence="11 12">
    <name type="scientific">Candidatus Falkowbacteria bacterium CG10_big_fil_rev_8_21_14_0_10_43_11</name>
    <dbReference type="NCBI Taxonomy" id="1974568"/>
    <lineage>
        <taxon>Bacteria</taxon>
        <taxon>Candidatus Falkowiibacteriota</taxon>
    </lineage>
</organism>
<evidence type="ECO:0000313" key="12">
    <source>
        <dbReference type="Proteomes" id="UP000229335"/>
    </source>
</evidence>
<comment type="cofactor">
    <cofactor evidence="9">
        <name>Zn(2+)</name>
        <dbReference type="ChEBI" id="CHEBI:29105"/>
    </cofactor>
    <text evidence="9">Binds 1 zinc ion per subunit.</text>
</comment>
<dbReference type="InterPro" id="IPR015803">
    <property type="entry name" value="Cys-tRNA-ligase"/>
</dbReference>
<evidence type="ECO:0000256" key="1">
    <source>
        <dbReference type="ARBA" id="ARBA00011245"/>
    </source>
</evidence>
<comment type="similarity">
    <text evidence="9">Belongs to the class-I aminoacyl-tRNA synthetase family.</text>
</comment>
<keyword evidence="5 9" id="KW-0862">Zinc</keyword>
<evidence type="ECO:0000256" key="4">
    <source>
        <dbReference type="ARBA" id="ARBA00022741"/>
    </source>
</evidence>
<evidence type="ECO:0000256" key="7">
    <source>
        <dbReference type="ARBA" id="ARBA00022917"/>
    </source>
</evidence>
<dbReference type="Gene3D" id="3.40.50.620">
    <property type="entry name" value="HUPs"/>
    <property type="match status" value="1"/>
</dbReference>
<dbReference type="NCBIfam" id="TIGR00435">
    <property type="entry name" value="cysS"/>
    <property type="match status" value="1"/>
</dbReference>
<keyword evidence="4 9" id="KW-0547">Nucleotide-binding</keyword>
<feature type="binding site" evidence="9">
    <location>
        <position position="224"/>
    </location>
    <ligand>
        <name>Zn(2+)</name>
        <dbReference type="ChEBI" id="CHEBI:29105"/>
    </ligand>
</feature>
<dbReference type="InterPro" id="IPR032678">
    <property type="entry name" value="tRNA-synt_1_cat_dom"/>
</dbReference>
<dbReference type="PRINTS" id="PR00983">
    <property type="entry name" value="TRNASYNTHCYS"/>
</dbReference>
<evidence type="ECO:0000256" key="2">
    <source>
        <dbReference type="ARBA" id="ARBA00022598"/>
    </source>
</evidence>
<feature type="binding site" evidence="9">
    <location>
        <position position="253"/>
    </location>
    <ligand>
        <name>Zn(2+)</name>
        <dbReference type="ChEBI" id="CHEBI:29105"/>
    </ligand>
</feature>
<proteinExistence type="inferred from homology"/>
<evidence type="ECO:0000256" key="9">
    <source>
        <dbReference type="HAMAP-Rule" id="MF_00041"/>
    </source>
</evidence>
<keyword evidence="6 9" id="KW-0067">ATP-binding</keyword>
<dbReference type="GO" id="GO:0008270">
    <property type="term" value="F:zinc ion binding"/>
    <property type="evidence" value="ECO:0007669"/>
    <property type="project" value="UniProtKB-UniRule"/>
</dbReference>
<dbReference type="EC" id="6.1.1.16" evidence="9"/>
<dbReference type="Proteomes" id="UP000229335">
    <property type="component" value="Unassembled WGS sequence"/>
</dbReference>
<dbReference type="GO" id="GO:0005829">
    <property type="term" value="C:cytosol"/>
    <property type="evidence" value="ECO:0007669"/>
    <property type="project" value="TreeGrafter"/>
</dbReference>
<feature type="short sequence motif" description="'KMSKS' region" evidence="9">
    <location>
        <begin position="281"/>
        <end position="285"/>
    </location>
</feature>
<feature type="short sequence motif" description="'HIGH' region" evidence="9">
    <location>
        <begin position="30"/>
        <end position="40"/>
    </location>
</feature>
<keyword evidence="7 9" id="KW-0648">Protein biosynthesis</keyword>
<keyword evidence="2 9" id="KW-0436">Ligase</keyword>
<feature type="binding site" evidence="9">
    <location>
        <position position="249"/>
    </location>
    <ligand>
        <name>Zn(2+)</name>
        <dbReference type="ChEBI" id="CHEBI:29105"/>
    </ligand>
</feature>
<keyword evidence="3 9" id="KW-0479">Metal-binding</keyword>
<gene>
    <name evidence="9" type="primary">cysS</name>
    <name evidence="11" type="ORF">COU00_02300</name>
</gene>
<comment type="caution">
    <text evidence="11">The sequence shown here is derived from an EMBL/GenBank/DDBJ whole genome shotgun (WGS) entry which is preliminary data.</text>
</comment>
<dbReference type="CDD" id="cd00672">
    <property type="entry name" value="CysRS_core"/>
    <property type="match status" value="1"/>
</dbReference>
<feature type="binding site" evidence="9">
    <location>
        <position position="28"/>
    </location>
    <ligand>
        <name>Zn(2+)</name>
        <dbReference type="ChEBI" id="CHEBI:29105"/>
    </ligand>
</feature>
<comment type="catalytic activity">
    <reaction evidence="9">
        <text>tRNA(Cys) + L-cysteine + ATP = L-cysteinyl-tRNA(Cys) + AMP + diphosphate</text>
        <dbReference type="Rhea" id="RHEA:17773"/>
        <dbReference type="Rhea" id="RHEA-COMP:9661"/>
        <dbReference type="Rhea" id="RHEA-COMP:9679"/>
        <dbReference type="ChEBI" id="CHEBI:30616"/>
        <dbReference type="ChEBI" id="CHEBI:33019"/>
        <dbReference type="ChEBI" id="CHEBI:35235"/>
        <dbReference type="ChEBI" id="CHEBI:78442"/>
        <dbReference type="ChEBI" id="CHEBI:78517"/>
        <dbReference type="ChEBI" id="CHEBI:456215"/>
        <dbReference type="EC" id="6.1.1.16"/>
    </reaction>
</comment>
<sequence>MLKIYNTLSRKKENFKPIKDNAVTFYHCGPTVYWTQHIGNMRAVVMCDLIVRSLEYLDYKVKLARNYTDVGHLTSDEDEGEDKLEKGAKRDKITPQEVADKYIKVFENDIAALNARPADIKPRATDTIKEIIEMTQNLLDKGYAYQTELAIYFDVSKAKNYTQLSGQNLAKNIADAGKGEVSDPDKKNFADFALWFFKAGAHKNAMQTWDSPWGVGFPGWHIECSAMAKKFLGGTLDIHMGGIEHVPVHHTNEIAQSEAANGVKFVNYWLHNEHLTVNGAKMAKSEGTAYSLGEITAKGYDPLALRYFFLNAHYRSKQNFSWDAMDAAAAGLKKLQNKIIDLKTAAESANEKINESSVNEKYRGEFIKAVEDDVNIPQALAVLWEMLKDGGLTADEALATAFDFDKILGLNLARVKAEKTAVPAEIQALTDNRQKFREVGDFAEADRIRQEIEKIGYLIEDTADGSKLIKK</sequence>
<dbReference type="GO" id="GO:0005524">
    <property type="term" value="F:ATP binding"/>
    <property type="evidence" value="ECO:0007669"/>
    <property type="project" value="UniProtKB-UniRule"/>
</dbReference>
<evidence type="ECO:0000259" key="10">
    <source>
        <dbReference type="Pfam" id="PF01406"/>
    </source>
</evidence>
<keyword evidence="8 9" id="KW-0030">Aminoacyl-tRNA synthetase</keyword>
<evidence type="ECO:0000256" key="3">
    <source>
        <dbReference type="ARBA" id="ARBA00022723"/>
    </source>
</evidence>
<evidence type="ECO:0000256" key="6">
    <source>
        <dbReference type="ARBA" id="ARBA00022840"/>
    </source>
</evidence>
<dbReference type="SUPFAM" id="SSF52374">
    <property type="entry name" value="Nucleotidylyl transferase"/>
    <property type="match status" value="1"/>
</dbReference>
<feature type="binding site" evidence="9">
    <location>
        <position position="284"/>
    </location>
    <ligand>
        <name>ATP</name>
        <dbReference type="ChEBI" id="CHEBI:30616"/>
    </ligand>
</feature>
<dbReference type="InterPro" id="IPR014729">
    <property type="entry name" value="Rossmann-like_a/b/a_fold"/>
</dbReference>
<evidence type="ECO:0000313" key="11">
    <source>
        <dbReference type="EMBL" id="PIT93822.1"/>
    </source>
</evidence>
<dbReference type="AlphaFoldDB" id="A0A2M6WM38"/>
<dbReference type="InterPro" id="IPR009080">
    <property type="entry name" value="tRNAsynth_Ia_anticodon-bd"/>
</dbReference>
<accession>A0A2M6WM38</accession>
<dbReference type="SUPFAM" id="SSF47323">
    <property type="entry name" value="Anticodon-binding domain of a subclass of class I aminoacyl-tRNA synthetases"/>
    <property type="match status" value="1"/>
</dbReference>
<keyword evidence="9" id="KW-0963">Cytoplasm</keyword>
<evidence type="ECO:0000256" key="8">
    <source>
        <dbReference type="ARBA" id="ARBA00023146"/>
    </source>
</evidence>